<dbReference type="InterPro" id="IPR011249">
    <property type="entry name" value="Metalloenz_LuxS/M16"/>
</dbReference>
<dbReference type="RefSeq" id="WP_377282799.1">
    <property type="nucleotide sequence ID" value="NZ_JBHRSI010000008.1"/>
</dbReference>
<organism evidence="5 6">
    <name type="scientific">Phenylobacterium terrae</name>
    <dbReference type="NCBI Taxonomy" id="2665495"/>
    <lineage>
        <taxon>Bacteria</taxon>
        <taxon>Pseudomonadati</taxon>
        <taxon>Pseudomonadota</taxon>
        <taxon>Alphaproteobacteria</taxon>
        <taxon>Caulobacterales</taxon>
        <taxon>Caulobacteraceae</taxon>
        <taxon>Phenylobacterium</taxon>
    </lineage>
</organism>
<evidence type="ECO:0000259" key="4">
    <source>
        <dbReference type="Pfam" id="PF05193"/>
    </source>
</evidence>
<feature type="domain" description="Peptidase M16 C-terminal" evidence="4">
    <location>
        <begin position="177"/>
        <end position="350"/>
    </location>
</feature>
<sequence length="432" mass="45769">MSESSPLPEDVLPAVRRLANGVTVVCDSMPGLQTLAVSVVAGRGARYEDAARCGWSHLMEHMVFKGANGRSAQEIVEAVEAQGGQINAATGYERTSYQVRALEGGLDLGLSTISDLLFRPTLSPDDLAKEKQVIAQEIAEAADDPEDRVFEMAQAAAYPDQPLGRPILGTVESIGAATPESLADWRARLYPPNALVVAAAGAVDEAELLELAERDFGPQAAQPGPALSYPPASFDGGAVAEADRLEQAHAVFLLPAPAATDPDYFALRLFAEILGGGMASRLFQEARERRGLAYAIDAYAETYLDTGLLGVYAGCAAKDARELAQVVAGEIASLARRVEPRELARAKAQLKASMFMGRESPLARAEHAAGQLLIFGRLLGPKELARRIDEVAAEDLQRLGERMVSQGRAAASVLGPKGALPAAEVFRRSLAA</sequence>
<dbReference type="InterPro" id="IPR007863">
    <property type="entry name" value="Peptidase_M16_C"/>
</dbReference>
<dbReference type="EMBL" id="JBHUEY010000001">
    <property type="protein sequence ID" value="MFD1784013.1"/>
    <property type="molecule type" value="Genomic_DNA"/>
</dbReference>
<dbReference type="PANTHER" id="PTHR11851:SF49">
    <property type="entry name" value="MITOCHONDRIAL-PROCESSING PEPTIDASE SUBUNIT ALPHA"/>
    <property type="match status" value="1"/>
</dbReference>
<proteinExistence type="inferred from homology"/>
<keyword evidence="2" id="KW-0378">Hydrolase</keyword>
<keyword evidence="2" id="KW-0482">Metalloprotease</keyword>
<comment type="caution">
    <text evidence="5">The sequence shown here is derived from an EMBL/GenBank/DDBJ whole genome shotgun (WGS) entry which is preliminary data.</text>
</comment>
<dbReference type="PANTHER" id="PTHR11851">
    <property type="entry name" value="METALLOPROTEASE"/>
    <property type="match status" value="1"/>
</dbReference>
<gene>
    <name evidence="5" type="ORF">ACFSC0_11460</name>
</gene>
<evidence type="ECO:0000313" key="6">
    <source>
        <dbReference type="Proteomes" id="UP001597237"/>
    </source>
</evidence>
<feature type="domain" description="Peptidase M16 N-terminal" evidence="3">
    <location>
        <begin position="24"/>
        <end position="170"/>
    </location>
</feature>
<evidence type="ECO:0000256" key="1">
    <source>
        <dbReference type="ARBA" id="ARBA00007261"/>
    </source>
</evidence>
<dbReference type="Pfam" id="PF00675">
    <property type="entry name" value="Peptidase_M16"/>
    <property type="match status" value="1"/>
</dbReference>
<dbReference type="Pfam" id="PF05193">
    <property type="entry name" value="Peptidase_M16_C"/>
    <property type="match status" value="1"/>
</dbReference>
<accession>A0ABW4N2N9</accession>
<dbReference type="Proteomes" id="UP001597237">
    <property type="component" value="Unassembled WGS sequence"/>
</dbReference>
<keyword evidence="2" id="KW-0645">Protease</keyword>
<dbReference type="InterPro" id="IPR050361">
    <property type="entry name" value="MPP/UQCRC_Complex"/>
</dbReference>
<evidence type="ECO:0000259" key="3">
    <source>
        <dbReference type="Pfam" id="PF00675"/>
    </source>
</evidence>
<protein>
    <submittedName>
        <fullName evidence="5">M16 family metallopeptidase</fullName>
    </submittedName>
</protein>
<comment type="similarity">
    <text evidence="1">Belongs to the peptidase M16 family.</text>
</comment>
<name>A0ABW4N2N9_9CAUL</name>
<evidence type="ECO:0000313" key="5">
    <source>
        <dbReference type="EMBL" id="MFD1784013.1"/>
    </source>
</evidence>
<reference evidence="6" key="1">
    <citation type="journal article" date="2019" name="Int. J. Syst. Evol. Microbiol.">
        <title>The Global Catalogue of Microorganisms (GCM) 10K type strain sequencing project: providing services to taxonomists for standard genome sequencing and annotation.</title>
        <authorList>
            <consortium name="The Broad Institute Genomics Platform"/>
            <consortium name="The Broad Institute Genome Sequencing Center for Infectious Disease"/>
            <person name="Wu L."/>
            <person name="Ma J."/>
        </authorList>
    </citation>
    <scope>NUCLEOTIDE SEQUENCE [LARGE SCALE GENOMIC DNA]</scope>
    <source>
        <strain evidence="6">DFY28</strain>
    </source>
</reference>
<keyword evidence="6" id="KW-1185">Reference proteome</keyword>
<dbReference type="SUPFAM" id="SSF63411">
    <property type="entry name" value="LuxS/MPP-like metallohydrolase"/>
    <property type="match status" value="2"/>
</dbReference>
<dbReference type="Gene3D" id="3.30.830.10">
    <property type="entry name" value="Metalloenzyme, LuxS/M16 peptidase-like"/>
    <property type="match status" value="2"/>
</dbReference>
<evidence type="ECO:0000256" key="2">
    <source>
        <dbReference type="ARBA" id="ARBA00023049"/>
    </source>
</evidence>
<dbReference type="InterPro" id="IPR011765">
    <property type="entry name" value="Pept_M16_N"/>
</dbReference>